<evidence type="ECO:0000256" key="1">
    <source>
        <dbReference type="SAM" id="Phobius"/>
    </source>
</evidence>
<keyword evidence="1" id="KW-1133">Transmembrane helix</keyword>
<evidence type="ECO:0000259" key="2">
    <source>
        <dbReference type="Pfam" id="PF14478"/>
    </source>
</evidence>
<dbReference type="PATRIC" id="fig|1341156.4.peg.2192"/>
<evidence type="ECO:0000313" key="4">
    <source>
        <dbReference type="Proteomes" id="UP000021369"/>
    </source>
</evidence>
<feature type="transmembrane region" description="Helical" evidence="1">
    <location>
        <begin position="6"/>
        <end position="25"/>
    </location>
</feature>
<comment type="caution">
    <text evidence="3">The sequence shown here is derived from an EMBL/GenBank/DDBJ whole genome shotgun (WGS) entry which is preliminary data.</text>
</comment>
<gene>
    <name evidence="3" type="ORF">RASY3_11235</name>
</gene>
<accession>A0A011V114</accession>
<dbReference type="Proteomes" id="UP000021369">
    <property type="component" value="Unassembled WGS sequence"/>
</dbReference>
<sequence>MKIWDIAIYAGAAAVLTAAVLFVDIKTPEEYYALHPAAVTEDGEYVTIRVDCSAAVGRAEGLPGDGTMLDGKYALSSGDSVYDVAARVLRYEGIDFATKGGRAVYISGIGGLEEFDMGAESGWIYTVNGDAPGVNCGEYKPESGDEIVFKYVDEFFGEAGR</sequence>
<reference evidence="3 4" key="1">
    <citation type="submission" date="2013-06" db="EMBL/GenBank/DDBJ databases">
        <title>Rumen cellulosomics: divergent fiber-degrading strategies revealed by comparative genome-wide analysis of six Ruminococcal strains.</title>
        <authorList>
            <person name="Dassa B."/>
            <person name="Borovok I."/>
            <person name="Lamed R."/>
            <person name="Flint H."/>
            <person name="Yeoman C.J."/>
            <person name="White B."/>
            <person name="Bayer E.A."/>
        </authorList>
    </citation>
    <scope>NUCLEOTIDE SEQUENCE [LARGE SCALE GENOMIC DNA]</scope>
    <source>
        <strain evidence="3 4">SY3</strain>
    </source>
</reference>
<keyword evidence="1" id="KW-0472">Membrane</keyword>
<proteinExistence type="predicted"/>
<feature type="domain" description="Transcobalamin-like C-terminal" evidence="2">
    <location>
        <begin position="79"/>
        <end position="151"/>
    </location>
</feature>
<keyword evidence="1" id="KW-0812">Transmembrane</keyword>
<dbReference type="AlphaFoldDB" id="A0A011V114"/>
<dbReference type="Pfam" id="PF14478">
    <property type="entry name" value="DUF4430"/>
    <property type="match status" value="1"/>
</dbReference>
<dbReference type="InterPro" id="IPR027954">
    <property type="entry name" value="Transcobalamin-like_C"/>
</dbReference>
<evidence type="ECO:0000313" key="3">
    <source>
        <dbReference type="EMBL" id="EXM39147.1"/>
    </source>
</evidence>
<name>A0A011V114_RUMAL</name>
<protein>
    <recommendedName>
        <fullName evidence="2">Transcobalamin-like C-terminal domain-containing protein</fullName>
    </recommendedName>
</protein>
<dbReference type="EMBL" id="JEOB01000003">
    <property type="protein sequence ID" value="EXM39147.1"/>
    <property type="molecule type" value="Genomic_DNA"/>
</dbReference>
<dbReference type="Gene3D" id="2.170.130.30">
    <property type="match status" value="1"/>
</dbReference>
<dbReference type="OrthoDB" id="2356646at2"/>
<organism evidence="3 4">
    <name type="scientific">Ruminococcus albus SY3</name>
    <dbReference type="NCBI Taxonomy" id="1341156"/>
    <lineage>
        <taxon>Bacteria</taxon>
        <taxon>Bacillati</taxon>
        <taxon>Bacillota</taxon>
        <taxon>Clostridia</taxon>
        <taxon>Eubacteriales</taxon>
        <taxon>Oscillospiraceae</taxon>
        <taxon>Ruminococcus</taxon>
    </lineage>
</organism>
<keyword evidence="4" id="KW-1185">Reference proteome</keyword>
<dbReference type="RefSeq" id="WP_037288197.1">
    <property type="nucleotide sequence ID" value="NZ_JEOB01000003.1"/>
</dbReference>